<dbReference type="OMA" id="YIASMHW"/>
<gene>
    <name evidence="1" type="ORF">PISL3812_02570</name>
</gene>
<dbReference type="Proteomes" id="UP000054383">
    <property type="component" value="Unassembled WGS sequence"/>
</dbReference>
<reference evidence="1 2" key="1">
    <citation type="submission" date="2015-04" db="EMBL/GenBank/DDBJ databases">
        <authorList>
            <person name="Syromyatnikov M.Y."/>
            <person name="Popov V.N."/>
        </authorList>
    </citation>
    <scope>NUCLEOTIDE SEQUENCE [LARGE SCALE GENOMIC DNA]</scope>
    <source>
        <strain evidence="1">WF-38-12</strain>
    </source>
</reference>
<organism evidence="1 2">
    <name type="scientific">Talaromyces islandicus</name>
    <name type="common">Penicillium islandicum</name>
    <dbReference type="NCBI Taxonomy" id="28573"/>
    <lineage>
        <taxon>Eukaryota</taxon>
        <taxon>Fungi</taxon>
        <taxon>Dikarya</taxon>
        <taxon>Ascomycota</taxon>
        <taxon>Pezizomycotina</taxon>
        <taxon>Eurotiomycetes</taxon>
        <taxon>Eurotiomycetidae</taxon>
        <taxon>Eurotiales</taxon>
        <taxon>Trichocomaceae</taxon>
        <taxon>Talaromyces</taxon>
        <taxon>Talaromyces sect. Islandici</taxon>
    </lineage>
</organism>
<dbReference type="PANTHER" id="PTHR34144:SF7">
    <property type="entry name" value="EXPORT PROTEIN (CAP59), PUTATIVE (AFU_ORTHOLOGUE AFUA_7G05020)-RELATED"/>
    <property type="match status" value="1"/>
</dbReference>
<evidence type="ECO:0000313" key="2">
    <source>
        <dbReference type="Proteomes" id="UP000054383"/>
    </source>
</evidence>
<dbReference type="AlphaFoldDB" id="A0A0U1LSJ9"/>
<sequence length="438" mass="49900">MPVLNIRMKRFLVRVSLLTVAFFIFDLFWSHSRSAPPGPPVPDSTQNYIFKTRTAASDERIFIASTHWNNEIVLRSHWNTAILNLAHSLGPENVYVSIVESGSYDNTKGALIELDYYLGELGINRTISLSDASHADAISREPEEGEEGWIDTPRGRRELRRIPFLSRERNESLKPLAWLEKEFGLKFDKILFLNDVVFTNDDFYTLLDTNFGSYAAACALDFAKPPAFYDTFALRDSDGNEAMMQTWPYFRGRKSRRAMERNEIVPVKSCWNSMVIMDATPFYDRVSPLQFRGIPDSLATHHLEGSECCLIHADNPLTAQKGVWLNPHVRVAYSGEAYEAVHPAATASTTTSSDAVAAAWTTGWQRLTGRWENRMRRWFTSAGLKSRRVFHRLRSWQKSSNTDRGGEKKKKNQKRVEPGGFCLVDESHVIVELGWAHV</sequence>
<proteinExistence type="predicted"/>
<evidence type="ECO:0008006" key="3">
    <source>
        <dbReference type="Google" id="ProtNLM"/>
    </source>
</evidence>
<dbReference type="OrthoDB" id="262547at2759"/>
<dbReference type="STRING" id="28573.A0A0U1LSJ9"/>
<name>A0A0U1LSJ9_TALIS</name>
<dbReference type="Pfam" id="PF11735">
    <property type="entry name" value="CAP59_mtransfer"/>
    <property type="match status" value="1"/>
</dbReference>
<keyword evidence="2" id="KW-1185">Reference proteome</keyword>
<accession>A0A0U1LSJ9</accession>
<evidence type="ECO:0000313" key="1">
    <source>
        <dbReference type="EMBL" id="CRG85518.1"/>
    </source>
</evidence>
<dbReference type="InterPro" id="IPR021047">
    <property type="entry name" value="Mannosyltransferase_CMT1"/>
</dbReference>
<protein>
    <recommendedName>
        <fullName evidence="3">Alpha-1,3-mannosyltransferase CMT1</fullName>
    </recommendedName>
</protein>
<dbReference type="EMBL" id="CVMT01000002">
    <property type="protein sequence ID" value="CRG85518.1"/>
    <property type="molecule type" value="Genomic_DNA"/>
</dbReference>
<dbReference type="PANTHER" id="PTHR34144">
    <property type="entry name" value="CHROMOSOME 8, WHOLE GENOME SHOTGUN SEQUENCE"/>
    <property type="match status" value="1"/>
</dbReference>